<sequence length="118" mass="13852">MTTTTQRRSLRVEENDKNAIVVRLQRNQKDLVQLRTKLNSYRCEPKTHSLFERIESLRSKMDSLSHSNNEIISSLNGKRKTVGIQLDRAKRHLTEFRRLNEGVEEYLNICTGQQSAFF</sequence>
<dbReference type="Proteomes" id="UP000740413">
    <property type="component" value="Unassembled WGS sequence"/>
</dbReference>
<comment type="caution">
    <text evidence="1">The sequence shown here is derived from an EMBL/GenBank/DDBJ whole genome shotgun (WGS) entry which is preliminary data.</text>
</comment>
<dbReference type="RefSeq" id="WP_214610785.1">
    <property type="nucleotide sequence ID" value="NZ_JACATN010000002.1"/>
</dbReference>
<keyword evidence="2" id="KW-1185">Reference proteome</keyword>
<gene>
    <name evidence="1" type="ORF">HW347_04715</name>
</gene>
<organism evidence="1 2">
    <name type="scientific">Zobellia barbeyronii</name>
    <dbReference type="NCBI Taxonomy" id="2748009"/>
    <lineage>
        <taxon>Bacteria</taxon>
        <taxon>Pseudomonadati</taxon>
        <taxon>Bacteroidota</taxon>
        <taxon>Flavobacteriia</taxon>
        <taxon>Flavobacteriales</taxon>
        <taxon>Flavobacteriaceae</taxon>
        <taxon>Zobellia</taxon>
    </lineage>
</organism>
<reference evidence="1 2" key="1">
    <citation type="submission" date="2020-06" db="EMBL/GenBank/DDBJ databases">
        <authorList>
            <person name="Isaeva M.P."/>
            <person name="Chernysheva N.Y."/>
        </authorList>
    </citation>
    <scope>NUCLEOTIDE SEQUENCE [LARGE SCALE GENOMIC DNA]</scope>
    <source>
        <strain evidence="1 2">KMM 6746</strain>
    </source>
</reference>
<protein>
    <submittedName>
        <fullName evidence="1">Uncharacterized protein</fullName>
    </submittedName>
</protein>
<evidence type="ECO:0000313" key="1">
    <source>
        <dbReference type="EMBL" id="MBT2160556.1"/>
    </source>
</evidence>
<proteinExistence type="predicted"/>
<dbReference type="EMBL" id="JACATN010000002">
    <property type="protein sequence ID" value="MBT2160556.1"/>
    <property type="molecule type" value="Genomic_DNA"/>
</dbReference>
<reference evidence="2" key="2">
    <citation type="submission" date="2023-07" db="EMBL/GenBank/DDBJ databases">
        <title>Zobellia barbeyronii sp. nov., a new marine flavobacterium, isolated from green and red algae.</title>
        <authorList>
            <person name="Nedashkovskaya O.I."/>
            <person name="Otstavnykh N."/>
            <person name="Zhukova N."/>
            <person name="Guzev K."/>
            <person name="Chausova V."/>
            <person name="Tekutyeva L."/>
            <person name="Mikhailov V."/>
            <person name="Isaeva M."/>
        </authorList>
    </citation>
    <scope>NUCLEOTIDE SEQUENCE [LARGE SCALE GENOMIC DNA]</scope>
    <source>
        <strain evidence="2">KMM 6746</strain>
    </source>
</reference>
<name>A0ABS5WC96_9FLAO</name>
<accession>A0ABS5WC96</accession>
<evidence type="ECO:0000313" key="2">
    <source>
        <dbReference type="Proteomes" id="UP000740413"/>
    </source>
</evidence>